<feature type="domain" description="PKD-like" evidence="4">
    <location>
        <begin position="604"/>
        <end position="684"/>
    </location>
</feature>
<dbReference type="InterPro" id="IPR045829">
    <property type="entry name" value="PKD_6"/>
</dbReference>
<evidence type="ECO:0000313" key="5">
    <source>
        <dbReference type="EMBL" id="NMH23847.1"/>
    </source>
</evidence>
<feature type="domain" description="PKD-like" evidence="3">
    <location>
        <begin position="873"/>
        <end position="964"/>
    </location>
</feature>
<feature type="domain" description="PKD-like" evidence="3">
    <location>
        <begin position="1071"/>
        <end position="1156"/>
    </location>
</feature>
<feature type="domain" description="Ig-like" evidence="2">
    <location>
        <begin position="522"/>
        <end position="602"/>
    </location>
</feature>
<dbReference type="Pfam" id="PF19406">
    <property type="entry name" value="PKD_5"/>
    <property type="match status" value="4"/>
</dbReference>
<feature type="domain" description="Ig-like" evidence="2">
    <location>
        <begin position="699"/>
        <end position="777"/>
    </location>
</feature>
<accession>A0ABX1QSB1</accession>
<gene>
    <name evidence="5" type="ORF">G6042_01020</name>
</gene>
<comment type="caution">
    <text evidence="5">The sequence shown here is derived from an EMBL/GenBank/DDBJ whole genome shotgun (WGS) entry which is preliminary data.</text>
</comment>
<keyword evidence="6" id="KW-1185">Reference proteome</keyword>
<dbReference type="InterPro" id="IPR044023">
    <property type="entry name" value="Ig_7"/>
</dbReference>
<dbReference type="EMBL" id="JAAMPT010000182">
    <property type="protein sequence ID" value="NMH23847.1"/>
    <property type="molecule type" value="Genomic_DNA"/>
</dbReference>
<feature type="domain" description="PKD-like" evidence="4">
    <location>
        <begin position="427"/>
        <end position="510"/>
    </location>
</feature>
<reference evidence="5 6" key="1">
    <citation type="submission" date="2020-02" db="EMBL/GenBank/DDBJ databases">
        <title>Flavobacterium sp. genome.</title>
        <authorList>
            <person name="Jung H.S."/>
            <person name="Baek J.H."/>
            <person name="Jeon C.O."/>
        </authorList>
    </citation>
    <scope>NUCLEOTIDE SEQUENCE [LARGE SCALE GENOMIC DNA]</scope>
    <source>
        <strain evidence="5 6">SE-s27</strain>
    </source>
</reference>
<evidence type="ECO:0008006" key="7">
    <source>
        <dbReference type="Google" id="ProtNLM"/>
    </source>
</evidence>
<feature type="compositionally biased region" description="Low complexity" evidence="1">
    <location>
        <begin position="1723"/>
        <end position="1733"/>
    </location>
</feature>
<feature type="non-terminal residue" evidence="5">
    <location>
        <position position="1"/>
    </location>
</feature>
<protein>
    <recommendedName>
        <fullName evidence="7">PKD domain-containing protein</fullName>
    </recommendedName>
</protein>
<feature type="domain" description="PKD-like" evidence="3">
    <location>
        <begin position="977"/>
        <end position="1062"/>
    </location>
</feature>
<proteinExistence type="predicted"/>
<evidence type="ECO:0000256" key="1">
    <source>
        <dbReference type="SAM" id="MobiDB-lite"/>
    </source>
</evidence>
<dbReference type="InterPro" id="IPR045828">
    <property type="entry name" value="PKD_Bacteroidetes"/>
</dbReference>
<sequence length="2714" mass="278174">TTTTTYATTATNSTGFNWSLSNAAAGNINATTGVMTWANGFSGTVDIQVTANGCNGPSSQVVKTVTVNPNNLGVSSASATPTLCINTALVSSITHTTTNAIGIQNNGVSGANGLPAGVTATWSSNTITISGTPTANGVFNYSIPLIGGCGNVNATGTITVTLNSSVGAASYSPILCINTVLTTDITHTTSLATGIGTPANLPPGITASWSADTITISGTPTASGVYNYSIPVDGCGTVTATGTITVEDAVNPAGTIGGAIGNNIVCQGQTGVVYTVPAIANATGYVWSLPTGATITAGANTHSITVSYSTSATSGNITVYGTNSCGTGSVSTDFPVTVNTLSVAPTSISGTTTICQGNSTVLTVTDGSLGTNAIAEWFSGSCGGTSAGTGNSITVSPTTTTTYYVRYSGDCNATACASVTVTVDTIPATAGPITGTATVCQGDTGVTYTIPVIANATGYVWDLSAFSGEATITAGNNTNTITVNFSNTATSGNIAVYATNDCGDGAVSANYPVTVNIPSVVPTSISGMTTICEGTSTTLTLVGGTQGTGATAEWFSGSCGGTSAGTGNSITVSPTTTTTYYVRYSGSCNITTCASVTVTVDPLPVAAGAISGTATVCQGQTSVVYTVPAIANENGYVWTLPTGATITSGANTHSITVSFANNATSGNIAVYATNDCGDGAVSANYPVTVNIPSVMPTSITVGATPICEGTSTTLTLAGGTQGTGATAEWFSGSCGGTPAGTGNSITVSPTTTTTYFVRYSGDCNTTTCASVTVIVNPLPVAAGAISGLTPVCQGQTGVIYTVPAIANENGYVWTLPSGASGSSTTNSINVSFSNTATSGNITVYGTNSCGVGATATLAITVNISPYIPNSYTQTICSGDTATVTPANGGGNIVPAGTTYSWGLPTLSSVGVITGATAQTGQSSFSQTLTNTTNTQQTAVYNVTATTGGCSATVFIITVYVNPRPTVAVSPASPPNVETCSGATITLTPSNPNGISGGISYNWSRTTPAGVSGLVSGSGLISGSLTNSNSASTDVVYTITATSAAGCASISPATVTVRVHPTPTATISNPTQTICSESLATINLINPTVTGATTTYSISSGSNANVTGSLTPSGSSISGTLTNTTNTTQVTTFTVSAIANGCTNTIGTATITVTPKPTVLATLTTPASICSGDAVNINLTNPNGVAGTTYEWTSNNPGAGIANGSSGTGNIAGTLTNNGTANITVTFTIRAVAAGCNSNDTTVSITVRPRPQINVTNNNQSICHNTAMTAMNISTNLTGTTTYSWTRDNGDLTTGNIRGIAASGTGNLPTNISGTLTNHTTSTQTTTFTITATNANGCTNTTTASVTVYAPLVAPVIGYSQEVCGSFFGIGGGEAVPLYMITPVSGGSGNYSYQWQQSTNGTNGWTNVGTTATYTPTAEGYYRLIITDNNCSPSQSVTSNSDVRIRLTGASITSPNISGGSATPVCNGATIPTINVSIAHSFLSDVRFYWTVNNSYINPTSGGPVGTTVSTGWFTESTSHFFTNTFTANNHTNSTQTSIITITPRFTQGSNSCNSASATRTIEIRPIPRVASISSPSTTICSGSTTNINVVGNITDAPMSFAWQIVGSLPAGVTASSTSGTSGSISNIPSPGTFNLGVTLTNTGTSTQSVTFRITPSSLYSSVNCTGVTQDIIIQVAPTVLGTVSSDQTICSGGTPAQLTLSSVTGVSISHQWQSSTDGTNFSPITPSQTGTTYTPPTLTQSTWYRVLLTSTPVGGVTCTAYTNSVKITVNSITSAGTIANSQTVCLPNPAIALTGTAATIPAANASATITYQWESSTTAGCNSGFTTVTTDNAANLNYTIPAGSITQTTYFRRKTTSTLNGVSCLAYSNCITITPNSVAGGNVSANQIICQGATPASLNLSGATAGASLQWESSTNTTDCVNGTWTTIPGATLATYTPSALTVTTYYRVSVTSTVNGVSCSTYSNCVTITVNPAVDPGSINSNQTVCHGGNPAAFTGSAVSGATHYQWQISTDNTNFTDIFGATAEGYDAPGPINQITYYRRIAFATQNGIVCQSNPTSSVTVFVNQIVGTPTITGTQSACSIATVMALTVTAHPTGTGTRTYYWQSSTTGCAGTWTDVTPAATGNSYTPTGAFTATTHYRIRVSSTLNGVTCTDVFSNCIEVTYTGKTWNGLVSDNWNEPNNWTPIGVPNNTHCVVIPNVTIDPIIQGTNYDAFAYNLSVLAGGKLEVNSTNNITVTDFVNVNATGLFDIKNNASLVQINDSAINVGNIKYTRVTRSMTRYAYVYWGSPVEQSVLSQIPSQFDQKYRWEPNTGAPDGTWLPLTTTTRGEGFITRVKNIAPFNTGTGTITFPFTGKPNNGIVNINVNSYDSSSLVTANTTLLANPYPSIIDAEEFLTHPNNTELGGTLSFWTSVTLYSGSGPYNTQDYASWNLTGGTVTAKPPITDPSESLRPTGKIAAGQGFFAQVFADGQISFNNDMRESGNNSQFYRTNTNEKHRIWLNLYDQTKFRQTLVGYIDGATNDFDRLYDGDSFTSNEINIYSLINNRALVIQGKALPFEDTDIIPLGYKITSAGSYNISIDELDGIFAGNQNIYLKDNLLNTIHDIKASHYTFVTGSGTFNDRFELVFQANALGIDNPTSTVAQAYIKDETLYINATKNIQEIILFDIAGKKLTTFVNDIPVNSFKTEFNYPNGVYIAKIIMDDNSIVNVKIGN</sequence>
<dbReference type="Pfam" id="PF19081">
    <property type="entry name" value="Ig_7"/>
    <property type="match status" value="3"/>
</dbReference>
<dbReference type="Gene3D" id="2.60.40.2700">
    <property type="match status" value="1"/>
</dbReference>
<feature type="domain" description="Ig-like" evidence="2">
    <location>
        <begin position="344"/>
        <end position="423"/>
    </location>
</feature>
<feature type="domain" description="PKD-like" evidence="4">
    <location>
        <begin position="779"/>
        <end position="859"/>
    </location>
</feature>
<evidence type="ECO:0000313" key="6">
    <source>
        <dbReference type="Proteomes" id="UP000767947"/>
    </source>
</evidence>
<name>A0ABX1QSB1_9FLAO</name>
<dbReference type="Proteomes" id="UP000767947">
    <property type="component" value="Unassembled WGS sequence"/>
</dbReference>
<organism evidence="5 6">
    <name type="scientific">Flavobacterium solisilvae</name>
    <dbReference type="NCBI Taxonomy" id="1852019"/>
    <lineage>
        <taxon>Bacteria</taxon>
        <taxon>Pseudomonadati</taxon>
        <taxon>Bacteroidota</taxon>
        <taxon>Flavobacteriia</taxon>
        <taxon>Flavobacteriales</taxon>
        <taxon>Flavobacteriaceae</taxon>
        <taxon>Flavobacterium</taxon>
    </lineage>
</organism>
<feature type="region of interest" description="Disordered" evidence="1">
    <location>
        <begin position="1714"/>
        <end position="1733"/>
    </location>
</feature>
<evidence type="ECO:0000259" key="3">
    <source>
        <dbReference type="Pfam" id="PF19406"/>
    </source>
</evidence>
<dbReference type="Pfam" id="PF19408">
    <property type="entry name" value="PKD_6"/>
    <property type="match status" value="5"/>
</dbReference>
<evidence type="ECO:0000259" key="4">
    <source>
        <dbReference type="Pfam" id="PF19408"/>
    </source>
</evidence>
<evidence type="ECO:0000259" key="2">
    <source>
        <dbReference type="Pfam" id="PF19081"/>
    </source>
</evidence>
<feature type="domain" description="PKD-like" evidence="4">
    <location>
        <begin position="258"/>
        <end position="331"/>
    </location>
</feature>
<feature type="domain" description="PKD-like" evidence="4">
    <location>
        <begin position="1974"/>
        <end position="2015"/>
    </location>
</feature>
<feature type="domain" description="PKD-like" evidence="3">
    <location>
        <begin position="1167"/>
        <end position="1250"/>
    </location>
</feature>